<evidence type="ECO:0000313" key="1">
    <source>
        <dbReference type="EMBL" id="ABY95520.1"/>
    </source>
</evidence>
<dbReference type="KEGG" id="tpd:Teth39_1887"/>
<dbReference type="STRING" id="340099.Teth39_1887"/>
<dbReference type="AlphaFoldDB" id="B0KCR3"/>
<evidence type="ECO:0000313" key="2">
    <source>
        <dbReference type="Proteomes" id="UP000002156"/>
    </source>
</evidence>
<dbReference type="Proteomes" id="UP000002156">
    <property type="component" value="Chromosome"/>
</dbReference>
<keyword evidence="2" id="KW-1185">Reference proteome</keyword>
<gene>
    <name evidence="1" type="ordered locus">Teth39_1887</name>
</gene>
<accession>B0KCR3</accession>
<organism evidence="1 2">
    <name type="scientific">Thermoanaerobacter pseudethanolicus (strain ATCC 33223 / 39E)</name>
    <name type="common">Clostridium thermohydrosulfuricum</name>
    <dbReference type="NCBI Taxonomy" id="340099"/>
    <lineage>
        <taxon>Bacteria</taxon>
        <taxon>Bacillati</taxon>
        <taxon>Bacillota</taxon>
        <taxon>Clostridia</taxon>
        <taxon>Thermoanaerobacterales</taxon>
        <taxon>Thermoanaerobacteraceae</taxon>
        <taxon>Thermoanaerobacter</taxon>
    </lineage>
</organism>
<protein>
    <submittedName>
        <fullName evidence="1">Uncharacterized protein</fullName>
    </submittedName>
</protein>
<sequence>MLYLKEELNNKQIQVPNFAVKIGLKGKPGESPARSRHCDGELFTLCHCPALSEYLVNAGWEGVKSDEPKSGDLPVFVLHLLYGR</sequence>
<proteinExistence type="predicted"/>
<reference evidence="2" key="1">
    <citation type="submission" date="2008-01" db="EMBL/GenBank/DDBJ databases">
        <title>Complete sequence of Thermoanaerobacter pseudethanolicus 39E.</title>
        <authorList>
            <person name="Copeland A."/>
            <person name="Lucas S."/>
            <person name="Lapidus A."/>
            <person name="Barry K."/>
            <person name="Glavina del Rio T."/>
            <person name="Dalin E."/>
            <person name="Tice H."/>
            <person name="Pitluck S."/>
            <person name="Bruce D."/>
            <person name="Goodwin L."/>
            <person name="Saunders E."/>
            <person name="Brettin T."/>
            <person name="Detter J.C."/>
            <person name="Han C."/>
            <person name="Schmutz J."/>
            <person name="Larimer F."/>
            <person name="Land M."/>
            <person name="Hauser L."/>
            <person name="Kyrpides N."/>
            <person name="Lykidis A."/>
            <person name="Hemme C."/>
            <person name="Fields M.W."/>
            <person name="He Z."/>
            <person name="Zhou J."/>
            <person name="Richardson P."/>
        </authorList>
    </citation>
    <scope>NUCLEOTIDE SEQUENCE [LARGE SCALE GENOMIC DNA]</scope>
    <source>
        <strain evidence="2">ATCC 33223 / DSM 2355 / 39E</strain>
    </source>
</reference>
<dbReference type="HOGENOM" id="CLU_2526433_0_0_9"/>
<name>B0KCR3_THEP3</name>
<dbReference type="EMBL" id="CP000924">
    <property type="protein sequence ID" value="ABY95520.1"/>
    <property type="molecule type" value="Genomic_DNA"/>
</dbReference>